<evidence type="ECO:0000256" key="2">
    <source>
        <dbReference type="ARBA" id="ARBA00022617"/>
    </source>
</evidence>
<organism evidence="11 12">
    <name type="scientific">Polaribacter vadi</name>
    <dbReference type="NCBI Taxonomy" id="1774273"/>
    <lineage>
        <taxon>Bacteria</taxon>
        <taxon>Pseudomonadati</taxon>
        <taxon>Bacteroidota</taxon>
        <taxon>Flavobacteriia</taxon>
        <taxon>Flavobacteriales</taxon>
        <taxon>Flavobacteriaceae</taxon>
    </lineage>
</organism>
<evidence type="ECO:0000256" key="7">
    <source>
        <dbReference type="ARBA" id="ARBA00023004"/>
    </source>
</evidence>
<feature type="binding site" description="covalent" evidence="8">
    <location>
        <position position="224"/>
    </location>
    <ligand>
        <name>heme c</name>
        <dbReference type="ChEBI" id="CHEBI:61717"/>
        <label>2</label>
    </ligand>
</feature>
<dbReference type="InterPro" id="IPR026259">
    <property type="entry name" value="MauG/Cytc_peroxidase"/>
</dbReference>
<evidence type="ECO:0000256" key="5">
    <source>
        <dbReference type="ARBA" id="ARBA00022764"/>
    </source>
</evidence>
<dbReference type="AlphaFoldDB" id="A0A1B8TT67"/>
<dbReference type="InterPro" id="IPR036909">
    <property type="entry name" value="Cyt_c-like_dom_sf"/>
</dbReference>
<feature type="binding site" description="axial binding residue" evidence="9">
    <location>
        <position position="80"/>
    </location>
    <ligand>
        <name>heme c</name>
        <dbReference type="ChEBI" id="CHEBI:61717"/>
        <label>1</label>
    </ligand>
    <ligandPart>
        <name>Fe</name>
        <dbReference type="ChEBI" id="CHEBI:18248"/>
    </ligandPart>
</feature>
<dbReference type="InterPro" id="IPR004852">
    <property type="entry name" value="Di-haem_cyt_c_peroxidsae"/>
</dbReference>
<comment type="cofactor">
    <cofactor evidence="8">
        <name>heme</name>
        <dbReference type="ChEBI" id="CHEBI:30413"/>
    </cofactor>
    <text evidence="8">Binds 2 heme groups.</text>
</comment>
<reference evidence="12" key="1">
    <citation type="submission" date="2016-02" db="EMBL/GenBank/DDBJ databases">
        <authorList>
            <person name="Shin S.-K."/>
            <person name="Yi H."/>
            <person name="Kim E."/>
        </authorList>
    </citation>
    <scope>NUCLEOTIDE SEQUENCE [LARGE SCALE GENOMIC DNA]</scope>
    <source>
        <strain evidence="12">LPB0003</strain>
    </source>
</reference>
<comment type="subcellular location">
    <subcellularLocation>
        <location evidence="1">Periplasm</location>
    </subcellularLocation>
</comment>
<keyword evidence="6" id="KW-0560">Oxidoreductase</keyword>
<feature type="binding site" description="covalent" evidence="8">
    <location>
        <position position="76"/>
    </location>
    <ligand>
        <name>heme c</name>
        <dbReference type="ChEBI" id="CHEBI:61717"/>
        <label>1</label>
    </ligand>
</feature>
<dbReference type="InterPro" id="IPR009056">
    <property type="entry name" value="Cyt_c-like_dom"/>
</dbReference>
<evidence type="ECO:0000256" key="8">
    <source>
        <dbReference type="PIRSR" id="PIRSR000294-1"/>
    </source>
</evidence>
<dbReference type="KEGG" id="pob:LPB03_11295"/>
<keyword evidence="3 9" id="KW-0479">Metal-binding</keyword>
<dbReference type="PROSITE" id="PS51007">
    <property type="entry name" value="CYTC"/>
    <property type="match status" value="1"/>
</dbReference>
<keyword evidence="2 8" id="KW-0349">Heme</keyword>
<dbReference type="Gene3D" id="1.10.760.10">
    <property type="entry name" value="Cytochrome c-like domain"/>
    <property type="match status" value="2"/>
</dbReference>
<dbReference type="GO" id="GO:0004130">
    <property type="term" value="F:cytochrome-c peroxidase activity"/>
    <property type="evidence" value="ECO:0007669"/>
    <property type="project" value="TreeGrafter"/>
</dbReference>
<dbReference type="STRING" id="1774273.LPB03_11295"/>
<keyword evidence="5" id="KW-0574">Periplasm</keyword>
<feature type="binding site" description="covalent" evidence="8">
    <location>
        <position position="79"/>
    </location>
    <ligand>
        <name>heme c</name>
        <dbReference type="ChEBI" id="CHEBI:61717"/>
        <label>1</label>
    </ligand>
</feature>
<keyword evidence="4" id="KW-0732">Signal</keyword>
<dbReference type="InterPro" id="IPR051395">
    <property type="entry name" value="Cytochrome_c_Peroxidase/MauG"/>
</dbReference>
<dbReference type="GO" id="GO:0020037">
    <property type="term" value="F:heme binding"/>
    <property type="evidence" value="ECO:0007669"/>
    <property type="project" value="InterPro"/>
</dbReference>
<evidence type="ECO:0000256" key="6">
    <source>
        <dbReference type="ARBA" id="ARBA00023002"/>
    </source>
</evidence>
<feature type="binding site" description="axial binding residue" evidence="9">
    <location>
        <position position="225"/>
    </location>
    <ligand>
        <name>heme c</name>
        <dbReference type="ChEBI" id="CHEBI:61717"/>
        <label>2</label>
    </ligand>
    <ligandPart>
        <name>Fe</name>
        <dbReference type="ChEBI" id="CHEBI:18248"/>
    </ligandPart>
</feature>
<name>A0A1B8TT67_9FLAO</name>
<sequence length="350" mass="39230">MKKIFFIFLGTLALFGCSNNDDEYVKIPTNINFINPSNFPDIAYDLSKNPLTEEGVALGKELFYEGKLSSSNIVSCGFCHEQKSAFTHHGHTVSHGVNSAVGFRNAQPIQNLAYFTEFTWDGAAIHLDLQPIIPITSDFEMNETIPSVLAKLNADVKYAKLFEEAFGDQEITSERMLKALSQFMVTMISANSNYDKVTRNEENITFTASENAGLKTFENKCASCHSGALFTDKSYRNNGIPYNSKFPEEEGRKRVSGFADDFYKFRVPSLRNIEMSFPYMHDGRFKTLEAVLDFYTDGMTENGGVVDASLRKADGSLGIDLSAEEKTNLIAFLKTLTDNTFLNDKRFAEF</sequence>
<keyword evidence="7 9" id="KW-0408">Iron</keyword>
<evidence type="ECO:0000256" key="3">
    <source>
        <dbReference type="ARBA" id="ARBA00022723"/>
    </source>
</evidence>
<evidence type="ECO:0000256" key="9">
    <source>
        <dbReference type="PIRSR" id="PIRSR000294-2"/>
    </source>
</evidence>
<dbReference type="PANTHER" id="PTHR30600">
    <property type="entry name" value="CYTOCHROME C PEROXIDASE-RELATED"/>
    <property type="match status" value="1"/>
</dbReference>
<dbReference type="GO" id="GO:0009055">
    <property type="term" value="F:electron transfer activity"/>
    <property type="evidence" value="ECO:0007669"/>
    <property type="project" value="InterPro"/>
</dbReference>
<dbReference type="GO" id="GO:0042597">
    <property type="term" value="C:periplasmic space"/>
    <property type="evidence" value="ECO:0007669"/>
    <property type="project" value="UniProtKB-SubCell"/>
</dbReference>
<feature type="domain" description="Cytochrome c" evidence="10">
    <location>
        <begin position="208"/>
        <end position="337"/>
    </location>
</feature>
<feature type="binding site" description="covalent" evidence="8">
    <location>
        <position position="221"/>
    </location>
    <ligand>
        <name>heme c</name>
        <dbReference type="ChEBI" id="CHEBI:61717"/>
        <label>2</label>
    </ligand>
</feature>
<evidence type="ECO:0000256" key="4">
    <source>
        <dbReference type="ARBA" id="ARBA00022729"/>
    </source>
</evidence>
<evidence type="ECO:0000313" key="11">
    <source>
        <dbReference type="EMBL" id="OBY62729.1"/>
    </source>
</evidence>
<evidence type="ECO:0000313" key="12">
    <source>
        <dbReference type="Proteomes" id="UP000092584"/>
    </source>
</evidence>
<dbReference type="PIRSF" id="PIRSF000294">
    <property type="entry name" value="Cytochrome-c_peroxidase"/>
    <property type="match status" value="1"/>
</dbReference>
<keyword evidence="12" id="KW-1185">Reference proteome</keyword>
<dbReference type="SUPFAM" id="SSF46626">
    <property type="entry name" value="Cytochrome c"/>
    <property type="match status" value="2"/>
</dbReference>
<dbReference type="PROSITE" id="PS51257">
    <property type="entry name" value="PROKAR_LIPOPROTEIN"/>
    <property type="match status" value="1"/>
</dbReference>
<protein>
    <submittedName>
        <fullName evidence="11">Cytochrome-c peroxidase</fullName>
    </submittedName>
</protein>
<comment type="PTM">
    <text evidence="8">Binds 2 heme groups per subunit.</text>
</comment>
<dbReference type="EMBL" id="LSFM01000023">
    <property type="protein sequence ID" value="OBY62729.1"/>
    <property type="molecule type" value="Genomic_DNA"/>
</dbReference>
<proteinExistence type="predicted"/>
<keyword evidence="11" id="KW-0575">Peroxidase</keyword>
<dbReference type="OrthoDB" id="9805202at2"/>
<gene>
    <name evidence="11" type="ORF">LPB3_11305</name>
</gene>
<dbReference type="Pfam" id="PF03150">
    <property type="entry name" value="CCP_MauG"/>
    <property type="match status" value="1"/>
</dbReference>
<dbReference type="Proteomes" id="UP000092584">
    <property type="component" value="Unassembled WGS sequence"/>
</dbReference>
<dbReference type="RefSeq" id="WP_065319715.1">
    <property type="nucleotide sequence ID" value="NZ_CP017477.1"/>
</dbReference>
<evidence type="ECO:0000256" key="1">
    <source>
        <dbReference type="ARBA" id="ARBA00004418"/>
    </source>
</evidence>
<comment type="caution">
    <text evidence="11">The sequence shown here is derived from an EMBL/GenBank/DDBJ whole genome shotgun (WGS) entry which is preliminary data.</text>
</comment>
<accession>A0A1B8TT67</accession>
<evidence type="ECO:0000259" key="10">
    <source>
        <dbReference type="PROSITE" id="PS51007"/>
    </source>
</evidence>
<dbReference type="GO" id="GO:0046872">
    <property type="term" value="F:metal ion binding"/>
    <property type="evidence" value="ECO:0007669"/>
    <property type="project" value="UniProtKB-KW"/>
</dbReference>